<evidence type="ECO:0000256" key="4">
    <source>
        <dbReference type="ARBA" id="ARBA00023136"/>
    </source>
</evidence>
<feature type="transmembrane region" description="Helical" evidence="5">
    <location>
        <begin position="201"/>
        <end position="222"/>
    </location>
</feature>
<name>D2VGI7_NAEGR</name>
<dbReference type="VEuPathDB" id="AmoebaDB:NAEGRDRAFT_79891"/>
<evidence type="ECO:0000256" key="1">
    <source>
        <dbReference type="ARBA" id="ARBA00004141"/>
    </source>
</evidence>
<dbReference type="GO" id="GO:0000271">
    <property type="term" value="P:polysaccharide biosynthetic process"/>
    <property type="evidence" value="ECO:0007669"/>
    <property type="project" value="InterPro"/>
</dbReference>
<dbReference type="EMBL" id="GG738870">
    <property type="protein sequence ID" value="EFC44073.1"/>
    <property type="molecule type" value="Genomic_DNA"/>
</dbReference>
<accession>D2VGI7</accession>
<dbReference type="InterPro" id="IPR007267">
    <property type="entry name" value="GtrA_DPMS_TM"/>
</dbReference>
<proteinExistence type="predicted"/>
<keyword evidence="3 5" id="KW-1133">Transmembrane helix</keyword>
<evidence type="ECO:0000313" key="7">
    <source>
        <dbReference type="EMBL" id="EFC44073.1"/>
    </source>
</evidence>
<feature type="transmembrane region" description="Helical" evidence="5">
    <location>
        <begin position="228"/>
        <end position="250"/>
    </location>
</feature>
<dbReference type="RefSeq" id="XP_002676817.1">
    <property type="nucleotide sequence ID" value="XM_002676771.1"/>
</dbReference>
<dbReference type="eggNOG" id="ENOG502SDKF">
    <property type="taxonomic scope" value="Eukaryota"/>
</dbReference>
<evidence type="ECO:0000313" key="8">
    <source>
        <dbReference type="Proteomes" id="UP000006671"/>
    </source>
</evidence>
<comment type="subcellular location">
    <subcellularLocation>
        <location evidence="1">Membrane</location>
        <topology evidence="1">Multi-pass membrane protein</topology>
    </subcellularLocation>
</comment>
<feature type="domain" description="GtrA/DPMS transmembrane" evidence="6">
    <location>
        <begin position="133"/>
        <end position="250"/>
    </location>
</feature>
<dbReference type="Proteomes" id="UP000006671">
    <property type="component" value="Unassembled WGS sequence"/>
</dbReference>
<keyword evidence="2 5" id="KW-0812">Transmembrane</keyword>
<protein>
    <recommendedName>
        <fullName evidence="6">GtrA/DPMS transmembrane domain-containing protein</fullName>
    </recommendedName>
</protein>
<organism evidence="8">
    <name type="scientific">Naegleria gruberi</name>
    <name type="common">Amoeba</name>
    <dbReference type="NCBI Taxonomy" id="5762"/>
    <lineage>
        <taxon>Eukaryota</taxon>
        <taxon>Discoba</taxon>
        <taxon>Heterolobosea</taxon>
        <taxon>Tetramitia</taxon>
        <taxon>Eutetramitia</taxon>
        <taxon>Vahlkampfiidae</taxon>
        <taxon>Naegleria</taxon>
    </lineage>
</organism>
<evidence type="ECO:0000259" key="6">
    <source>
        <dbReference type="Pfam" id="PF04138"/>
    </source>
</evidence>
<reference evidence="7 8" key="1">
    <citation type="journal article" date="2010" name="Cell">
        <title>The genome of Naegleria gruberi illuminates early eukaryotic versatility.</title>
        <authorList>
            <person name="Fritz-Laylin L.K."/>
            <person name="Prochnik S.E."/>
            <person name="Ginger M.L."/>
            <person name="Dacks J.B."/>
            <person name="Carpenter M.L."/>
            <person name="Field M.C."/>
            <person name="Kuo A."/>
            <person name="Paredez A."/>
            <person name="Chapman J."/>
            <person name="Pham J."/>
            <person name="Shu S."/>
            <person name="Neupane R."/>
            <person name="Cipriano M."/>
            <person name="Mancuso J."/>
            <person name="Tu H."/>
            <person name="Salamov A."/>
            <person name="Lindquist E."/>
            <person name="Shapiro H."/>
            <person name="Lucas S."/>
            <person name="Grigoriev I.V."/>
            <person name="Cande W.Z."/>
            <person name="Fulton C."/>
            <person name="Rokhsar D.S."/>
            <person name="Dawson S.C."/>
        </authorList>
    </citation>
    <scope>NUCLEOTIDE SEQUENCE [LARGE SCALE GENOMIC DNA]</scope>
    <source>
        <strain evidence="7 8">NEG-M</strain>
    </source>
</reference>
<keyword evidence="4 5" id="KW-0472">Membrane</keyword>
<dbReference type="Pfam" id="PF04138">
    <property type="entry name" value="GtrA_DPMS_TM"/>
    <property type="match status" value="1"/>
</dbReference>
<dbReference type="InParanoid" id="D2VGI7"/>
<sequence>MLQPPTLRTNVSSLLQTNSNASGGGINNVIGSSSSSVVGSLPPSKDSSVVTSPQDLEDLIHHHRSESPSSPIHHQSDALLSSSIVEIKDTSQSLQEVTTSSPDDISALVDSFFYNNGPSRMTEGRKVFLFQVSTIIGTFIFFLFYHFLYQFITSEDESTKSSLCWLLSYSLSIWCQYELHCRIVFGKRSNSEYWRSLIRTYFVYGISMVFSTILNYMLVGYFKVGHTYAWILSLILVGILNYFTVSKFAFADSEETL</sequence>
<evidence type="ECO:0000256" key="5">
    <source>
        <dbReference type="SAM" id="Phobius"/>
    </source>
</evidence>
<evidence type="ECO:0000256" key="2">
    <source>
        <dbReference type="ARBA" id="ARBA00022692"/>
    </source>
</evidence>
<feature type="transmembrane region" description="Helical" evidence="5">
    <location>
        <begin position="127"/>
        <end position="148"/>
    </location>
</feature>
<gene>
    <name evidence="7" type="ORF">NAEGRDRAFT_79891</name>
</gene>
<dbReference type="OrthoDB" id="199351at2759"/>
<dbReference type="GO" id="GO:0016020">
    <property type="term" value="C:membrane"/>
    <property type="evidence" value="ECO:0007669"/>
    <property type="project" value="UniProtKB-SubCell"/>
</dbReference>
<dbReference type="GeneID" id="8847993"/>
<keyword evidence="8" id="KW-1185">Reference proteome</keyword>
<dbReference type="AlphaFoldDB" id="D2VGI7"/>
<evidence type="ECO:0000256" key="3">
    <source>
        <dbReference type="ARBA" id="ARBA00022989"/>
    </source>
</evidence>
<dbReference type="KEGG" id="ngr:NAEGRDRAFT_79891"/>